<evidence type="ECO:0000313" key="2">
    <source>
        <dbReference type="Proteomes" id="UP000280825"/>
    </source>
</evidence>
<dbReference type="EMBL" id="RYDJ01000006">
    <property type="protein sequence ID" value="RTZ05168.1"/>
    <property type="molecule type" value="Genomic_DNA"/>
</dbReference>
<keyword evidence="2" id="KW-1185">Reference proteome</keyword>
<evidence type="ECO:0000313" key="1">
    <source>
        <dbReference type="EMBL" id="RTZ05168.1"/>
    </source>
</evidence>
<dbReference type="AlphaFoldDB" id="A0A432CN14"/>
<accession>A0A432CN14</accession>
<sequence>MLRTLIKLNLIVLFIAFSVTWISEAVAVFVIDRKYEVYEVFENNTEENNFENKLKTLFIGTVALPNALAYDSIVPNRINALDLFKAKESHLKNSTPPPEGIA</sequence>
<proteinExistence type="predicted"/>
<dbReference type="Proteomes" id="UP000280825">
    <property type="component" value="Unassembled WGS sequence"/>
</dbReference>
<dbReference type="RefSeq" id="WP_126460363.1">
    <property type="nucleotide sequence ID" value="NZ_RYDJ01000006.1"/>
</dbReference>
<reference evidence="1 2" key="1">
    <citation type="submission" date="2018-12" db="EMBL/GenBank/DDBJ databases">
        <title>Flavobacterium sp. nov., isolated from glacier ice.</title>
        <authorList>
            <person name="Liu Q."/>
            <person name="Xin Y.-H."/>
        </authorList>
    </citation>
    <scope>NUCLEOTIDE SEQUENCE [LARGE SCALE GENOMIC DNA]</scope>
    <source>
        <strain evidence="1 2">RB1N8</strain>
    </source>
</reference>
<protein>
    <submittedName>
        <fullName evidence="1">Uncharacterized protein</fullName>
    </submittedName>
</protein>
<comment type="caution">
    <text evidence="1">The sequence shown here is derived from an EMBL/GenBank/DDBJ whole genome shotgun (WGS) entry which is preliminary data.</text>
</comment>
<name>A0A432CN14_9FLAO</name>
<organism evidence="1 2">
    <name type="scientific">Flavobacterium bomense</name>
    <dbReference type="NCBI Taxonomy" id="2497483"/>
    <lineage>
        <taxon>Bacteria</taxon>
        <taxon>Pseudomonadati</taxon>
        <taxon>Bacteroidota</taxon>
        <taxon>Flavobacteriia</taxon>
        <taxon>Flavobacteriales</taxon>
        <taxon>Flavobacteriaceae</taxon>
        <taxon>Flavobacterium</taxon>
    </lineage>
</organism>
<gene>
    <name evidence="1" type="ORF">EKL98_07240</name>
</gene>